<name>A0A4S8MBB3_DENBC</name>
<dbReference type="Proteomes" id="UP000297245">
    <property type="component" value="Unassembled WGS sequence"/>
</dbReference>
<evidence type="ECO:0000313" key="3">
    <source>
        <dbReference type="Proteomes" id="UP000297245"/>
    </source>
</evidence>
<feature type="compositionally biased region" description="Polar residues" evidence="1">
    <location>
        <begin position="1"/>
        <end position="16"/>
    </location>
</feature>
<dbReference type="EMBL" id="ML179114">
    <property type="protein sequence ID" value="THU99746.1"/>
    <property type="molecule type" value="Genomic_DNA"/>
</dbReference>
<keyword evidence="3" id="KW-1185">Reference proteome</keyword>
<gene>
    <name evidence="2" type="ORF">K435DRAFT_484985</name>
</gene>
<feature type="region of interest" description="Disordered" evidence="1">
    <location>
        <begin position="1"/>
        <end position="37"/>
    </location>
</feature>
<protein>
    <submittedName>
        <fullName evidence="2">Uncharacterized protein</fullName>
    </submittedName>
</protein>
<organism evidence="2 3">
    <name type="scientific">Dendrothele bispora (strain CBS 962.96)</name>
    <dbReference type="NCBI Taxonomy" id="1314807"/>
    <lineage>
        <taxon>Eukaryota</taxon>
        <taxon>Fungi</taxon>
        <taxon>Dikarya</taxon>
        <taxon>Basidiomycota</taxon>
        <taxon>Agaricomycotina</taxon>
        <taxon>Agaricomycetes</taxon>
        <taxon>Agaricomycetidae</taxon>
        <taxon>Agaricales</taxon>
        <taxon>Agaricales incertae sedis</taxon>
        <taxon>Dendrothele</taxon>
    </lineage>
</organism>
<dbReference type="AlphaFoldDB" id="A0A4S8MBB3"/>
<reference evidence="2 3" key="1">
    <citation type="journal article" date="2019" name="Nat. Ecol. Evol.">
        <title>Megaphylogeny resolves global patterns of mushroom evolution.</title>
        <authorList>
            <person name="Varga T."/>
            <person name="Krizsan K."/>
            <person name="Foldi C."/>
            <person name="Dima B."/>
            <person name="Sanchez-Garcia M."/>
            <person name="Sanchez-Ramirez S."/>
            <person name="Szollosi G.J."/>
            <person name="Szarkandi J.G."/>
            <person name="Papp V."/>
            <person name="Albert L."/>
            <person name="Andreopoulos W."/>
            <person name="Angelini C."/>
            <person name="Antonin V."/>
            <person name="Barry K.W."/>
            <person name="Bougher N.L."/>
            <person name="Buchanan P."/>
            <person name="Buyck B."/>
            <person name="Bense V."/>
            <person name="Catcheside P."/>
            <person name="Chovatia M."/>
            <person name="Cooper J."/>
            <person name="Damon W."/>
            <person name="Desjardin D."/>
            <person name="Finy P."/>
            <person name="Geml J."/>
            <person name="Haridas S."/>
            <person name="Hughes K."/>
            <person name="Justo A."/>
            <person name="Karasinski D."/>
            <person name="Kautmanova I."/>
            <person name="Kiss B."/>
            <person name="Kocsube S."/>
            <person name="Kotiranta H."/>
            <person name="LaButti K.M."/>
            <person name="Lechner B.E."/>
            <person name="Liimatainen K."/>
            <person name="Lipzen A."/>
            <person name="Lukacs Z."/>
            <person name="Mihaltcheva S."/>
            <person name="Morgado L.N."/>
            <person name="Niskanen T."/>
            <person name="Noordeloos M.E."/>
            <person name="Ohm R.A."/>
            <person name="Ortiz-Santana B."/>
            <person name="Ovrebo C."/>
            <person name="Racz N."/>
            <person name="Riley R."/>
            <person name="Savchenko A."/>
            <person name="Shiryaev A."/>
            <person name="Soop K."/>
            <person name="Spirin V."/>
            <person name="Szebenyi C."/>
            <person name="Tomsovsky M."/>
            <person name="Tulloss R.E."/>
            <person name="Uehling J."/>
            <person name="Grigoriev I.V."/>
            <person name="Vagvolgyi C."/>
            <person name="Papp T."/>
            <person name="Martin F.M."/>
            <person name="Miettinen O."/>
            <person name="Hibbett D.S."/>
            <person name="Nagy L.G."/>
        </authorList>
    </citation>
    <scope>NUCLEOTIDE SEQUENCE [LARGE SCALE GENOMIC DNA]</scope>
    <source>
        <strain evidence="2 3">CBS 962.96</strain>
    </source>
</reference>
<evidence type="ECO:0000313" key="2">
    <source>
        <dbReference type="EMBL" id="THU99746.1"/>
    </source>
</evidence>
<accession>A0A4S8MBB3</accession>
<proteinExistence type="predicted"/>
<evidence type="ECO:0000256" key="1">
    <source>
        <dbReference type="SAM" id="MobiDB-lite"/>
    </source>
</evidence>
<sequence>MNQIRSQTGTDRSLLNDSALHPSDPASSTTPEVDVSVITRTQDRMQDLNRRKIAFVNKTLVFSMNG</sequence>